<dbReference type="EMBL" id="VULT01000009">
    <property type="protein sequence ID" value="MSS17487.1"/>
    <property type="molecule type" value="Genomic_DNA"/>
</dbReference>
<dbReference type="EC" id="2.1.1.-" evidence="3"/>
<keyword evidence="1" id="KW-0489">Methyltransferase</keyword>
<gene>
    <name evidence="5" type="ORF">FYJ29_06925</name>
</gene>
<keyword evidence="6" id="KW-1185">Reference proteome</keyword>
<dbReference type="Gene3D" id="3.40.50.150">
    <property type="entry name" value="Vaccinia Virus protein VP39"/>
    <property type="match status" value="1"/>
</dbReference>
<dbReference type="InterPro" id="IPR001091">
    <property type="entry name" value="RM_Methyltransferase"/>
</dbReference>
<feature type="domain" description="HTH cro/C1-type" evidence="4">
    <location>
        <begin position="7"/>
        <end position="61"/>
    </location>
</feature>
<sequence length="467" mass="52788">MLFPEKLRALRKASGLKQREIAKRLGVDIPMYCRYEHGERRPRREQVVKLARLFKTDADDLIALWLATGTLAELGADPLAARALHYAGEQLGFEPVPPVAPKEAEAAVPASPGMHHDTPQVDPAQCNVVKLLGQSPFPAYYEGDALQVLGRVEDESIDCVMTAPPYWCLRNYPNDHVGSDKVEQYLERIVAVMGQVKRVLKPTGSLWLNMGDAYNNKSLLCLPWRVVLRLVDEQGWILRNDVVWDKQNSSFDSAVDHLRNVHEMIFHLVKSDDFYYDDDELRTFFNRLAEKKMQAGKTSSGVTGARYRDNINKSQALTSLEKSSALAELDRVVEMVNSGEIPDFRMFLREQAGQVIQSKSEKARSINEKGYYFLLYNKHGVMPGDVWNILPEKSNIDRYNVFPEALCRLIVSATCPDFGIVLDPYCGTGTTCKVACDLHRRAIGIDIDGTYIKLARERTQQQSLSMF</sequence>
<evidence type="ECO:0000256" key="2">
    <source>
        <dbReference type="ARBA" id="ARBA00022679"/>
    </source>
</evidence>
<dbReference type="SMART" id="SM00530">
    <property type="entry name" value="HTH_XRE"/>
    <property type="match status" value="1"/>
</dbReference>
<dbReference type="CDD" id="cd00093">
    <property type="entry name" value="HTH_XRE"/>
    <property type="match status" value="1"/>
</dbReference>
<proteinExistence type="inferred from homology"/>
<dbReference type="AlphaFoldDB" id="A0A6L5XCX4"/>
<dbReference type="PRINTS" id="PR00508">
    <property type="entry name" value="S21N4MTFRASE"/>
</dbReference>
<dbReference type="InterPro" id="IPR010982">
    <property type="entry name" value="Lambda_DNA-bd_dom_sf"/>
</dbReference>
<dbReference type="InterPro" id="IPR029063">
    <property type="entry name" value="SAM-dependent_MTases_sf"/>
</dbReference>
<evidence type="ECO:0000259" key="4">
    <source>
        <dbReference type="PROSITE" id="PS50943"/>
    </source>
</evidence>
<dbReference type="InterPro" id="IPR001387">
    <property type="entry name" value="Cro/C1-type_HTH"/>
</dbReference>
<accession>A0A6L5XCX4</accession>
<comment type="similarity">
    <text evidence="3">Belongs to the N(4)/N(6)-methyltransferase family.</text>
</comment>
<dbReference type="PROSITE" id="PS50943">
    <property type="entry name" value="HTH_CROC1"/>
    <property type="match status" value="1"/>
</dbReference>
<dbReference type="Gene3D" id="1.10.260.40">
    <property type="entry name" value="lambda repressor-like DNA-binding domains"/>
    <property type="match status" value="1"/>
</dbReference>
<evidence type="ECO:0000313" key="6">
    <source>
        <dbReference type="Proteomes" id="UP000483362"/>
    </source>
</evidence>
<dbReference type="GO" id="GO:0008170">
    <property type="term" value="F:N-methyltransferase activity"/>
    <property type="evidence" value="ECO:0007669"/>
    <property type="project" value="InterPro"/>
</dbReference>
<reference evidence="5 6" key="1">
    <citation type="submission" date="2019-08" db="EMBL/GenBank/DDBJ databases">
        <title>In-depth cultivation of the pig gut microbiome towards novel bacterial diversity and tailored functional studies.</title>
        <authorList>
            <person name="Wylensek D."/>
            <person name="Hitch T.C.A."/>
            <person name="Clavel T."/>
        </authorList>
    </citation>
    <scope>NUCLEOTIDE SEQUENCE [LARGE SCALE GENOMIC DNA]</scope>
    <source>
        <strain evidence="5 6">Oil-RF-744-WCA-WT-10</strain>
    </source>
</reference>
<protein>
    <recommendedName>
        <fullName evidence="3">Methyltransferase</fullName>
        <ecNumber evidence="3">2.1.1.-</ecNumber>
    </recommendedName>
</protein>
<dbReference type="CDD" id="cd02440">
    <property type="entry name" value="AdoMet_MTases"/>
    <property type="match status" value="1"/>
</dbReference>
<dbReference type="SUPFAM" id="SSF53335">
    <property type="entry name" value="S-adenosyl-L-methionine-dependent methyltransferases"/>
    <property type="match status" value="1"/>
</dbReference>
<dbReference type="Proteomes" id="UP000483362">
    <property type="component" value="Unassembled WGS sequence"/>
</dbReference>
<evidence type="ECO:0000313" key="5">
    <source>
        <dbReference type="EMBL" id="MSS17487.1"/>
    </source>
</evidence>
<dbReference type="RefSeq" id="WP_154328671.1">
    <property type="nucleotide sequence ID" value="NZ_CP045696.1"/>
</dbReference>
<comment type="caution">
    <text evidence="5">The sequence shown here is derived from an EMBL/GenBank/DDBJ whole genome shotgun (WGS) entry which is preliminary data.</text>
</comment>
<dbReference type="SUPFAM" id="SSF47413">
    <property type="entry name" value="lambda repressor-like DNA-binding domains"/>
    <property type="match status" value="1"/>
</dbReference>
<dbReference type="InterPro" id="IPR002941">
    <property type="entry name" value="DNA_methylase_N4/N6"/>
</dbReference>
<keyword evidence="2" id="KW-0808">Transferase</keyword>
<dbReference type="GO" id="GO:0003677">
    <property type="term" value="F:DNA binding"/>
    <property type="evidence" value="ECO:0007669"/>
    <property type="project" value="InterPro"/>
</dbReference>
<evidence type="ECO:0000256" key="1">
    <source>
        <dbReference type="ARBA" id="ARBA00022603"/>
    </source>
</evidence>
<dbReference type="Pfam" id="PF13560">
    <property type="entry name" value="HTH_31"/>
    <property type="match status" value="1"/>
</dbReference>
<name>A0A6L5XCX4_9BACT</name>
<dbReference type="Pfam" id="PF01555">
    <property type="entry name" value="N6_N4_Mtase"/>
    <property type="match status" value="1"/>
</dbReference>
<organism evidence="5 6">
    <name type="scientific">Sodaliphilus pleomorphus</name>
    <dbReference type="NCBI Taxonomy" id="2606626"/>
    <lineage>
        <taxon>Bacteria</taxon>
        <taxon>Pseudomonadati</taxon>
        <taxon>Bacteroidota</taxon>
        <taxon>Bacteroidia</taxon>
        <taxon>Bacteroidales</taxon>
        <taxon>Muribaculaceae</taxon>
        <taxon>Sodaliphilus</taxon>
    </lineage>
</organism>
<evidence type="ECO:0000256" key="3">
    <source>
        <dbReference type="RuleBase" id="RU362026"/>
    </source>
</evidence>
<dbReference type="GO" id="GO:0032259">
    <property type="term" value="P:methylation"/>
    <property type="evidence" value="ECO:0007669"/>
    <property type="project" value="UniProtKB-KW"/>
</dbReference>